<feature type="transmembrane region" description="Helical" evidence="6">
    <location>
        <begin position="151"/>
        <end position="171"/>
    </location>
</feature>
<feature type="transmembrane region" description="Helical" evidence="6">
    <location>
        <begin position="271"/>
        <end position="289"/>
    </location>
</feature>
<evidence type="ECO:0000256" key="4">
    <source>
        <dbReference type="ARBA" id="ARBA00022989"/>
    </source>
</evidence>
<keyword evidence="9" id="KW-1185">Reference proteome</keyword>
<name>A0A317F9I0_9PROT</name>
<comment type="caution">
    <text evidence="8">The sequence shown here is derived from an EMBL/GenBank/DDBJ whole genome shotgun (WGS) entry which is preliminary data.</text>
</comment>
<evidence type="ECO:0000256" key="1">
    <source>
        <dbReference type="ARBA" id="ARBA00004141"/>
    </source>
</evidence>
<reference evidence="9" key="1">
    <citation type="submission" date="2018-05" db="EMBL/GenBank/DDBJ databases">
        <authorList>
            <person name="Du Z."/>
            <person name="Wang X."/>
        </authorList>
    </citation>
    <scope>NUCLEOTIDE SEQUENCE [LARGE SCALE GENOMIC DNA]</scope>
    <source>
        <strain evidence="9">CQN31</strain>
    </source>
</reference>
<dbReference type="PANTHER" id="PTHR32322">
    <property type="entry name" value="INNER MEMBRANE TRANSPORTER"/>
    <property type="match status" value="1"/>
</dbReference>
<feature type="transmembrane region" description="Helical" evidence="6">
    <location>
        <begin position="35"/>
        <end position="56"/>
    </location>
</feature>
<gene>
    <name evidence="8" type="ORF">DFH01_26800</name>
</gene>
<keyword evidence="5 6" id="KW-0472">Membrane</keyword>
<evidence type="ECO:0000259" key="7">
    <source>
        <dbReference type="Pfam" id="PF00892"/>
    </source>
</evidence>
<dbReference type="AlphaFoldDB" id="A0A317F9I0"/>
<dbReference type="Proteomes" id="UP000245765">
    <property type="component" value="Unassembled WGS sequence"/>
</dbReference>
<dbReference type="Pfam" id="PF00892">
    <property type="entry name" value="EamA"/>
    <property type="match status" value="2"/>
</dbReference>
<dbReference type="InterPro" id="IPR050638">
    <property type="entry name" value="AA-Vitamin_Transporters"/>
</dbReference>
<feature type="domain" description="EamA" evidence="7">
    <location>
        <begin position="153"/>
        <end position="287"/>
    </location>
</feature>
<dbReference type="InterPro" id="IPR037185">
    <property type="entry name" value="EmrE-like"/>
</dbReference>
<keyword evidence="4 6" id="KW-1133">Transmembrane helix</keyword>
<evidence type="ECO:0000313" key="8">
    <source>
        <dbReference type="EMBL" id="PWS34236.1"/>
    </source>
</evidence>
<evidence type="ECO:0000256" key="2">
    <source>
        <dbReference type="ARBA" id="ARBA00007362"/>
    </source>
</evidence>
<protein>
    <recommendedName>
        <fullName evidence="7">EamA domain-containing protein</fullName>
    </recommendedName>
</protein>
<accession>A0A317F9I0</accession>
<feature type="transmembrane region" description="Helical" evidence="6">
    <location>
        <begin position="248"/>
        <end position="265"/>
    </location>
</feature>
<proteinExistence type="inferred from homology"/>
<dbReference type="SUPFAM" id="SSF103481">
    <property type="entry name" value="Multidrug resistance efflux transporter EmrE"/>
    <property type="match status" value="2"/>
</dbReference>
<evidence type="ECO:0000313" key="9">
    <source>
        <dbReference type="Proteomes" id="UP000245765"/>
    </source>
</evidence>
<evidence type="ECO:0000256" key="6">
    <source>
        <dbReference type="SAM" id="Phobius"/>
    </source>
</evidence>
<organism evidence="8 9">
    <name type="scientific">Falsiroseomonas bella</name>
    <dbReference type="NCBI Taxonomy" id="2184016"/>
    <lineage>
        <taxon>Bacteria</taxon>
        <taxon>Pseudomonadati</taxon>
        <taxon>Pseudomonadota</taxon>
        <taxon>Alphaproteobacteria</taxon>
        <taxon>Acetobacterales</taxon>
        <taxon>Roseomonadaceae</taxon>
        <taxon>Falsiroseomonas</taxon>
    </lineage>
</organism>
<dbReference type="EMBL" id="QGNA01000008">
    <property type="protein sequence ID" value="PWS34236.1"/>
    <property type="molecule type" value="Genomic_DNA"/>
</dbReference>
<feature type="transmembrane region" description="Helical" evidence="6">
    <location>
        <begin position="93"/>
        <end position="115"/>
    </location>
</feature>
<feature type="transmembrane region" description="Helical" evidence="6">
    <location>
        <begin position="68"/>
        <end position="87"/>
    </location>
</feature>
<evidence type="ECO:0000256" key="3">
    <source>
        <dbReference type="ARBA" id="ARBA00022692"/>
    </source>
</evidence>
<sequence>MPRLMTHVLAMLIVGAIWALTPALAKLAMQQGMRPLGVAAVTAAVAAVVLLAAGAARGQLPPVDRAHLLQYAAGGTIGLALANLFAFTGLQRAPAGLFALMVPLSGLLTVMFFALARVERAGLWRSIGALVGMCGVGLAMAPGAALPDAAMLPWAALMLLTPLCYALANLLSVKLATRGTPPLAQAAGTVVCATAAAALLAWPLGHLGLPPTPLLAGLLLMQGALTGLAYLLYFHLLVHAGGVFTSQIAYVITLAGLFWGFLLFGEVPGPLTIPAALLIFGGLALVTFAPRPPPFSR</sequence>
<feature type="transmembrane region" description="Helical" evidence="6">
    <location>
        <begin position="214"/>
        <end position="236"/>
    </location>
</feature>
<comment type="similarity">
    <text evidence="2">Belongs to the EamA transporter family.</text>
</comment>
<dbReference type="GO" id="GO:0016020">
    <property type="term" value="C:membrane"/>
    <property type="evidence" value="ECO:0007669"/>
    <property type="project" value="UniProtKB-SubCell"/>
</dbReference>
<keyword evidence="3 6" id="KW-0812">Transmembrane</keyword>
<comment type="subcellular location">
    <subcellularLocation>
        <location evidence="1">Membrane</location>
        <topology evidence="1">Multi-pass membrane protein</topology>
    </subcellularLocation>
</comment>
<evidence type="ECO:0000256" key="5">
    <source>
        <dbReference type="ARBA" id="ARBA00023136"/>
    </source>
</evidence>
<dbReference type="PANTHER" id="PTHR32322:SF2">
    <property type="entry name" value="EAMA DOMAIN-CONTAINING PROTEIN"/>
    <property type="match status" value="1"/>
</dbReference>
<feature type="domain" description="EamA" evidence="7">
    <location>
        <begin position="8"/>
        <end position="139"/>
    </location>
</feature>
<feature type="transmembrane region" description="Helical" evidence="6">
    <location>
        <begin position="183"/>
        <end position="202"/>
    </location>
</feature>
<feature type="transmembrane region" description="Helical" evidence="6">
    <location>
        <begin position="127"/>
        <end position="145"/>
    </location>
</feature>
<dbReference type="InterPro" id="IPR000620">
    <property type="entry name" value="EamA_dom"/>
</dbReference>